<evidence type="ECO:0000256" key="6">
    <source>
        <dbReference type="RuleBase" id="RU368066"/>
    </source>
</evidence>
<feature type="transmembrane region" description="Helical" evidence="6">
    <location>
        <begin position="152"/>
        <end position="172"/>
    </location>
</feature>
<dbReference type="Pfam" id="PF04515">
    <property type="entry name" value="Choline_transpo"/>
    <property type="match status" value="1"/>
</dbReference>
<comment type="similarity">
    <text evidence="2 6">Belongs to the CTL (choline transporter-like) family.</text>
</comment>
<keyword evidence="4 6" id="KW-1133">Transmembrane helix</keyword>
<comment type="subcellular location">
    <subcellularLocation>
        <location evidence="6">Cell membrane</location>
        <topology evidence="6">Multi-pass membrane protein</topology>
    </subcellularLocation>
    <subcellularLocation>
        <location evidence="1">Membrane</location>
        <topology evidence="1">Multi-pass membrane protein</topology>
    </subcellularLocation>
</comment>
<feature type="transmembrane region" description="Helical" evidence="6">
    <location>
        <begin position="307"/>
        <end position="325"/>
    </location>
</feature>
<name>A0A2V0PPX4_9CHLO</name>
<evidence type="ECO:0000256" key="1">
    <source>
        <dbReference type="ARBA" id="ARBA00004141"/>
    </source>
</evidence>
<dbReference type="EMBL" id="BDRX01000151">
    <property type="protein sequence ID" value="GBF99245.1"/>
    <property type="molecule type" value="Genomic_DNA"/>
</dbReference>
<feature type="transmembrane region" description="Helical" evidence="6">
    <location>
        <begin position="218"/>
        <end position="246"/>
    </location>
</feature>
<gene>
    <name evidence="7" type="ORF">Rsub_11770</name>
</gene>
<evidence type="ECO:0000256" key="3">
    <source>
        <dbReference type="ARBA" id="ARBA00022692"/>
    </source>
</evidence>
<reference evidence="7 8" key="1">
    <citation type="journal article" date="2018" name="Sci. Rep.">
        <title>Raphidocelis subcapitata (=Pseudokirchneriella subcapitata) provides an insight into genome evolution and environmental adaptations in the Sphaeropleales.</title>
        <authorList>
            <person name="Suzuki S."/>
            <person name="Yamaguchi H."/>
            <person name="Nakajima N."/>
            <person name="Kawachi M."/>
        </authorList>
    </citation>
    <scope>NUCLEOTIDE SEQUENCE [LARGE SCALE GENOMIC DNA]</scope>
    <source>
        <strain evidence="7 8">NIES-35</strain>
    </source>
</reference>
<sequence>MGDAAMEDMERLNPAVQGPGGGGHAVFAIAEGSSGSAGAYYPGPREARDAPWWRALAGLVAFCAVMGIVAAAKADKRIVSSPEFLLAPAACARDGFRPRQLLGEFDEYDAQPLEGGTTRSLALWMVLSLLLPLGLGLLWLRAWAEQAHRMLWFSAGFHVGATLAAALLLFAAGAAPGGAVLLLLAALVAALWYMSRAQAELCARLLSIAAHGLRASKGLVGLALSLWGLAALGVALTTVLGAAAYANGAPVPNPLLTGARRLVALPANATAADLPPRGEAYASVAPDRCELDGVAVPCCVWRTHPLASAYLVVLAAAAIWGWMTLAAGRRFVIASVVAQFYYAPAGEGPPPGALHAAVEHATGPQAGTVAFAGAVLAAVEALQQAVRAGSRGDGGGSRSGGAAGAVAALFCGAFRCVASLLLALVEFLCRYSLVWAALTGQGLVDAGRAVTGLLKRNSLDAATVWWMPGLVVGVTSLAFSLAWGALVYCIVAAATAGDTGSDGSGAVTTAALGALAAGVVLQLLGALLLDAVDAVFICYARDRDAAAAGGGGGFCAHPEVAEVFDAVAPRPPGVAPGAVVTQPHGGLVYAGRQAGAV</sequence>
<dbReference type="PANTHER" id="PTHR12385">
    <property type="entry name" value="CHOLINE TRANSPORTER-LIKE (SLC FAMILY 44)"/>
    <property type="match status" value="1"/>
</dbReference>
<dbReference type="GO" id="GO:0005886">
    <property type="term" value="C:plasma membrane"/>
    <property type="evidence" value="ECO:0007669"/>
    <property type="project" value="UniProtKB-SubCell"/>
</dbReference>
<keyword evidence="3 6" id="KW-0812">Transmembrane</keyword>
<feature type="transmembrane region" description="Helical" evidence="6">
    <location>
        <begin position="465"/>
        <end position="494"/>
    </location>
</feature>
<proteinExistence type="inferred from homology"/>
<dbReference type="PANTHER" id="PTHR12385:SF98">
    <property type="entry name" value="CHOLINE TRANSPORTER-LIKE PROTEIN"/>
    <property type="match status" value="1"/>
</dbReference>
<evidence type="ECO:0000256" key="5">
    <source>
        <dbReference type="ARBA" id="ARBA00023136"/>
    </source>
</evidence>
<feature type="transmembrane region" description="Helical" evidence="6">
    <location>
        <begin position="121"/>
        <end position="140"/>
    </location>
</feature>
<comment type="caution">
    <text evidence="7">The sequence shown here is derived from an EMBL/GenBank/DDBJ whole genome shotgun (WGS) entry which is preliminary data.</text>
</comment>
<accession>A0A2V0PPX4</accession>
<keyword evidence="8" id="KW-1185">Reference proteome</keyword>
<dbReference type="OrthoDB" id="539065at2759"/>
<evidence type="ECO:0000313" key="8">
    <source>
        <dbReference type="Proteomes" id="UP000247498"/>
    </source>
</evidence>
<comment type="function">
    <text evidence="6">Choline transporter.</text>
</comment>
<evidence type="ECO:0000256" key="4">
    <source>
        <dbReference type="ARBA" id="ARBA00022989"/>
    </source>
</evidence>
<organism evidence="7 8">
    <name type="scientific">Raphidocelis subcapitata</name>
    <dbReference type="NCBI Taxonomy" id="307507"/>
    <lineage>
        <taxon>Eukaryota</taxon>
        <taxon>Viridiplantae</taxon>
        <taxon>Chlorophyta</taxon>
        <taxon>core chlorophytes</taxon>
        <taxon>Chlorophyceae</taxon>
        <taxon>CS clade</taxon>
        <taxon>Sphaeropleales</taxon>
        <taxon>Selenastraceae</taxon>
        <taxon>Raphidocelis</taxon>
    </lineage>
</organism>
<dbReference type="Proteomes" id="UP000247498">
    <property type="component" value="Unassembled WGS sequence"/>
</dbReference>
<evidence type="ECO:0000313" key="7">
    <source>
        <dbReference type="EMBL" id="GBF99245.1"/>
    </source>
</evidence>
<protein>
    <recommendedName>
        <fullName evidence="6">Choline transporter-like protein</fullName>
    </recommendedName>
</protein>
<dbReference type="AlphaFoldDB" id="A0A2V0PPX4"/>
<dbReference type="InParanoid" id="A0A2V0PPX4"/>
<feature type="transmembrane region" description="Helical" evidence="6">
    <location>
        <begin position="178"/>
        <end position="197"/>
    </location>
</feature>
<feature type="transmembrane region" description="Helical" evidence="6">
    <location>
        <begin position="506"/>
        <end position="529"/>
    </location>
</feature>
<keyword evidence="5 6" id="KW-0472">Membrane</keyword>
<evidence type="ECO:0000256" key="2">
    <source>
        <dbReference type="ARBA" id="ARBA00007168"/>
    </source>
</evidence>
<feature type="transmembrane region" description="Helical" evidence="6">
    <location>
        <begin position="52"/>
        <end position="72"/>
    </location>
</feature>
<dbReference type="InterPro" id="IPR007603">
    <property type="entry name" value="Choline_transptr-like"/>
</dbReference>
<dbReference type="GO" id="GO:0022857">
    <property type="term" value="F:transmembrane transporter activity"/>
    <property type="evidence" value="ECO:0007669"/>
    <property type="project" value="UniProtKB-UniRule"/>
</dbReference>